<feature type="non-terminal residue" evidence="1">
    <location>
        <position position="60"/>
    </location>
</feature>
<name>A0ABN8SDR0_9CNID</name>
<gene>
    <name evidence="1" type="ORF">PLOB_00041637</name>
</gene>
<comment type="caution">
    <text evidence="1">The sequence shown here is derived from an EMBL/GenBank/DDBJ whole genome shotgun (WGS) entry which is preliminary data.</text>
</comment>
<sequence>MVLWRKDAGFTCLKGSKDPQLAQQLQEEIYQYLHFHTFAEGTKASYHTHRTSYLWFCEHI</sequence>
<proteinExistence type="predicted"/>
<evidence type="ECO:0000313" key="1">
    <source>
        <dbReference type="EMBL" id="CAH3188831.1"/>
    </source>
</evidence>
<protein>
    <submittedName>
        <fullName evidence="1">Uncharacterized protein</fullName>
    </submittedName>
</protein>
<organism evidence="1 2">
    <name type="scientific">Porites lobata</name>
    <dbReference type="NCBI Taxonomy" id="104759"/>
    <lineage>
        <taxon>Eukaryota</taxon>
        <taxon>Metazoa</taxon>
        <taxon>Cnidaria</taxon>
        <taxon>Anthozoa</taxon>
        <taxon>Hexacorallia</taxon>
        <taxon>Scleractinia</taxon>
        <taxon>Fungiina</taxon>
        <taxon>Poritidae</taxon>
        <taxon>Porites</taxon>
    </lineage>
</organism>
<accession>A0ABN8SDR0</accession>
<reference evidence="1 2" key="1">
    <citation type="submission" date="2022-05" db="EMBL/GenBank/DDBJ databases">
        <authorList>
            <consortium name="Genoscope - CEA"/>
            <person name="William W."/>
        </authorList>
    </citation>
    <scope>NUCLEOTIDE SEQUENCE [LARGE SCALE GENOMIC DNA]</scope>
</reference>
<evidence type="ECO:0000313" key="2">
    <source>
        <dbReference type="Proteomes" id="UP001159405"/>
    </source>
</evidence>
<dbReference type="Proteomes" id="UP001159405">
    <property type="component" value="Unassembled WGS sequence"/>
</dbReference>
<dbReference type="EMBL" id="CALNXK010000657">
    <property type="protein sequence ID" value="CAH3188831.1"/>
    <property type="molecule type" value="Genomic_DNA"/>
</dbReference>
<keyword evidence="2" id="KW-1185">Reference proteome</keyword>